<evidence type="ECO:0000313" key="2">
    <source>
        <dbReference type="EMBL" id="WNF21332.1"/>
    </source>
</evidence>
<sequence>MGTSEEIAVDFINRYKEILRNTDYEITEFGELIVIKGKKKIILTNFVFYPVEIIREVSNEREDKIRYVFEGILKGEKILPRIEISEADLANSKWIGKWSSFCRILPKEKENYNFLLDMIFLFEKNTNEIIEFQSIGWNKYKGKWLFLYSGRDKIINTLEKKYSVRTVHKDFSMIFNSSTEEIIAYKKAIDILNFFDKKLTLSLFSFLLTSLLTTPLSKFKDMTPSFSLWIYGKSGTGKTTFAELFSKVFDKQNMIRVDAYKNKLKEAGKIYKDSVLIVDDFGTDKTRDSEKNTLLKIENLIRLLSDRTNSLDTDQIPQGLLLFTGERFLEINEENHSTVSRLLRIKMDNIFNSSLEGYSYDKIERFNEYKNEKYLQTSIYYYLDWLEFKVNNGLIDDYKTDFNKIRNEIKTNIHARYLDSIAHLITSFNFYLSYGQDKGFITPEQYMELGSTTRNIFLAILEDQKKAVPDPRIEEFIRIFKVLLTSGKVKIIEKGSLTYPPILNKDKNIYGILDTESNILKLHWQPILTMLDEYTGNSNYPTSSFVAHSKTFGKLLVQHRMVKTHEYQSRNNITTPSVTIENSIKVKCRVIDFHTEKIPDIVNLIKELNPPIVLNSDSFIQEQAPKRGKKKAHTFLIDGVENKFIK</sequence>
<gene>
    <name evidence="2" type="ORF">RH061_14120</name>
</gene>
<dbReference type="EMBL" id="CP134494">
    <property type="protein sequence ID" value="WNF21332.1"/>
    <property type="molecule type" value="Genomic_DNA"/>
</dbReference>
<keyword evidence="3" id="KW-1185">Reference proteome</keyword>
<name>A0ABY9VHZ8_9BACI</name>
<dbReference type="Pfam" id="PF00910">
    <property type="entry name" value="RNA_helicase"/>
    <property type="match status" value="1"/>
</dbReference>
<dbReference type="InterPro" id="IPR027417">
    <property type="entry name" value="P-loop_NTPase"/>
</dbReference>
<organism evidence="2 3">
    <name type="scientific">Mesobacillus jeotgali</name>
    <dbReference type="NCBI Taxonomy" id="129985"/>
    <lineage>
        <taxon>Bacteria</taxon>
        <taxon>Bacillati</taxon>
        <taxon>Bacillota</taxon>
        <taxon>Bacilli</taxon>
        <taxon>Bacillales</taxon>
        <taxon>Bacillaceae</taxon>
        <taxon>Mesobacillus</taxon>
    </lineage>
</organism>
<proteinExistence type="predicted"/>
<reference evidence="2 3" key="1">
    <citation type="submission" date="2023-09" db="EMBL/GenBank/DDBJ databases">
        <title>Microbial mechanism of fulvic acid promoting antimony reduction mineralization in rice fields.</title>
        <authorList>
            <person name="Chen G."/>
            <person name="Lan J."/>
        </authorList>
    </citation>
    <scope>NUCLEOTIDE SEQUENCE [LARGE SCALE GENOMIC DNA]</scope>
    <source>
        <strain evidence="2 3">PS1</strain>
    </source>
</reference>
<accession>A0ABY9VHZ8</accession>
<dbReference type="RefSeq" id="WP_311071069.1">
    <property type="nucleotide sequence ID" value="NZ_CP134494.1"/>
</dbReference>
<dbReference type="SUPFAM" id="SSF52540">
    <property type="entry name" value="P-loop containing nucleoside triphosphate hydrolases"/>
    <property type="match status" value="1"/>
</dbReference>
<dbReference type="Proteomes" id="UP001303324">
    <property type="component" value="Chromosome"/>
</dbReference>
<feature type="domain" description="Helicase superfamily 3 single-stranded DNA/RNA virus" evidence="1">
    <location>
        <begin position="228"/>
        <end position="304"/>
    </location>
</feature>
<evidence type="ECO:0000259" key="1">
    <source>
        <dbReference type="Pfam" id="PF00910"/>
    </source>
</evidence>
<dbReference type="Gene3D" id="3.40.50.300">
    <property type="entry name" value="P-loop containing nucleotide triphosphate hydrolases"/>
    <property type="match status" value="1"/>
</dbReference>
<evidence type="ECO:0000313" key="3">
    <source>
        <dbReference type="Proteomes" id="UP001303324"/>
    </source>
</evidence>
<dbReference type="InterPro" id="IPR000605">
    <property type="entry name" value="Helicase_SF3_ssDNA/RNA_vir"/>
</dbReference>
<protein>
    <recommendedName>
        <fullName evidence="1">Helicase superfamily 3 single-stranded DNA/RNA virus domain-containing protein</fullName>
    </recommendedName>
</protein>